<evidence type="ECO:0000256" key="9">
    <source>
        <dbReference type="ARBA" id="ARBA00022771"/>
    </source>
</evidence>
<dbReference type="PROSITE" id="PS50865">
    <property type="entry name" value="ZF_MYND_2"/>
    <property type="match status" value="8"/>
</dbReference>
<keyword evidence="9 18" id="KW-0863">Zinc-finger</keyword>
<comment type="pathway">
    <text evidence="15">Cofactor biosynthesis; tocopherol biosynthesis.</text>
</comment>
<evidence type="ECO:0000256" key="13">
    <source>
        <dbReference type="ARBA" id="ARBA00022989"/>
    </source>
</evidence>
<feature type="domain" description="MYND-type" evidence="19">
    <location>
        <begin position="346"/>
        <end position="383"/>
    </location>
</feature>
<feature type="domain" description="MYND-type" evidence="19">
    <location>
        <begin position="253"/>
        <end position="290"/>
    </location>
</feature>
<keyword evidence="5" id="KW-0934">Plastid</keyword>
<dbReference type="EnsemblMetazoa" id="G25652.3">
    <property type="protein sequence ID" value="G25652.3:cds"/>
    <property type="gene ID" value="G25652"/>
</dbReference>
<comment type="catalytic activity">
    <reaction evidence="17">
        <text>phytol + CTP = phytyl phosphate + CDP + H(+)</text>
        <dbReference type="Rhea" id="RHEA:38055"/>
        <dbReference type="ChEBI" id="CHEBI:15378"/>
        <dbReference type="ChEBI" id="CHEBI:17327"/>
        <dbReference type="ChEBI" id="CHEBI:37563"/>
        <dbReference type="ChEBI" id="CHEBI:58069"/>
        <dbReference type="ChEBI" id="CHEBI:75483"/>
        <dbReference type="EC" id="2.7.1.182"/>
    </reaction>
</comment>
<dbReference type="GO" id="GO:0016020">
    <property type="term" value="C:membrane"/>
    <property type="evidence" value="ECO:0007669"/>
    <property type="project" value="UniProtKB-SubCell"/>
</dbReference>
<dbReference type="InterPro" id="IPR002893">
    <property type="entry name" value="Znf_MYND"/>
</dbReference>
<dbReference type="GO" id="GO:0010276">
    <property type="term" value="F:phytol kinase activity"/>
    <property type="evidence" value="ECO:0007669"/>
    <property type="project" value="UniProtKB-EC"/>
</dbReference>
<dbReference type="PROSITE" id="PS01360">
    <property type="entry name" value="ZF_MYND_1"/>
    <property type="match status" value="7"/>
</dbReference>
<evidence type="ECO:0000256" key="11">
    <source>
        <dbReference type="ARBA" id="ARBA00022833"/>
    </source>
</evidence>
<protein>
    <recommendedName>
        <fullName evidence="16">phytol kinase</fullName>
        <ecNumber evidence="16">2.7.1.182</ecNumber>
    </recommendedName>
</protein>
<evidence type="ECO:0000256" key="6">
    <source>
        <dbReference type="ARBA" id="ARBA00022679"/>
    </source>
</evidence>
<dbReference type="SUPFAM" id="SSF144232">
    <property type="entry name" value="HIT/MYND zinc finger-like"/>
    <property type="match status" value="8"/>
</dbReference>
<keyword evidence="14" id="KW-0472">Membrane</keyword>
<feature type="domain" description="MYND-type" evidence="19">
    <location>
        <begin position="486"/>
        <end position="525"/>
    </location>
</feature>
<keyword evidence="8" id="KW-0479">Metal-binding</keyword>
<dbReference type="Proteomes" id="UP000005408">
    <property type="component" value="Unassembled WGS sequence"/>
</dbReference>
<evidence type="ECO:0000256" key="12">
    <source>
        <dbReference type="ARBA" id="ARBA00022946"/>
    </source>
</evidence>
<evidence type="ECO:0000256" key="2">
    <source>
        <dbReference type="ARBA" id="ARBA00004229"/>
    </source>
</evidence>
<evidence type="ECO:0000256" key="1">
    <source>
        <dbReference type="ARBA" id="ARBA00004141"/>
    </source>
</evidence>
<keyword evidence="10" id="KW-0418">Kinase</keyword>
<evidence type="ECO:0000259" key="19">
    <source>
        <dbReference type="PROSITE" id="PS50865"/>
    </source>
</evidence>
<evidence type="ECO:0000256" key="4">
    <source>
        <dbReference type="ARBA" id="ARBA00022528"/>
    </source>
</evidence>
<feature type="domain" description="MYND-type" evidence="19">
    <location>
        <begin position="9"/>
        <end position="48"/>
    </location>
</feature>
<organism evidence="20 21">
    <name type="scientific">Magallana gigas</name>
    <name type="common">Pacific oyster</name>
    <name type="synonym">Crassostrea gigas</name>
    <dbReference type="NCBI Taxonomy" id="29159"/>
    <lineage>
        <taxon>Eukaryota</taxon>
        <taxon>Metazoa</taxon>
        <taxon>Spiralia</taxon>
        <taxon>Lophotrochozoa</taxon>
        <taxon>Mollusca</taxon>
        <taxon>Bivalvia</taxon>
        <taxon>Autobranchia</taxon>
        <taxon>Pteriomorphia</taxon>
        <taxon>Ostreida</taxon>
        <taxon>Ostreoidea</taxon>
        <taxon>Ostreidae</taxon>
        <taxon>Magallana</taxon>
    </lineage>
</organism>
<sequence>MNADITGGCSFCGQRSTDLLRCSRCKEMYYCSKDCQRGHWREGHRKHCVAVNNQVPSMGENQGNVCSFCEEESPDLLKCSRCKEVYYCSRDCQRGHWREGHREDCKDETASSDCSLTYVVCNFCNIKSHQLKKCTGCKAVSYCSKECQTQAWSQRHKNECKKIRNEERQSFPGVNRETMINKVEATAVSKDLEFCPVCGYTGKLKLCQRCKKIKYCSVECQKADWKKHKLCCSSEENKVESSGKGTMELLPICAHCKNKMTTLTCQDCKYVYYCSETCKNLDWAKHKAFCRSKAPIIHVKEVLSKESCTRFGLVTPEEHQGKNPNDGTYHYTEGEQEGWMDQFFLCSTCNKNPAEIECSYCNWNMYCSNRCRDLDKTAHKEVCNSYGNFFDRREMHKTCSFVKGKFKFAQSPIHATMPVGRHPMFADDGADLTLFKERTKSALDTALIKSQNYFPNNTLITRIREIPIEKTSEVCSNICIGAALECNYCNQSSTDLLRCSRCKEVYFCCGDCQRGDWREGHREQCKMATSQDFGVWFLLQVFRALKRCVWCLRVSYCSKECQKEDWSRRHRVECQAMKPLEKKMAYKTKSEEKEEQKPYEIQNKTEDGKSNELLDCCSLYGNNVELKICKECHKISIVLENLRGLNGKLIKLVAREERVKQKITEKKMMKCCQFVLIIE</sequence>
<keyword evidence="4" id="KW-0150">Chloroplast</keyword>
<reference evidence="20" key="1">
    <citation type="submission" date="2022-08" db="UniProtKB">
        <authorList>
            <consortium name="EnsemblMetazoa"/>
        </authorList>
    </citation>
    <scope>IDENTIFICATION</scope>
    <source>
        <strain evidence="20">05x7-T-G4-1.051#20</strain>
    </source>
</reference>
<dbReference type="PANTHER" id="PTHR32523">
    <property type="entry name" value="PHYTOL KINASE 1, CHLOROPLASTIC"/>
    <property type="match status" value="1"/>
</dbReference>
<dbReference type="InterPro" id="IPR039606">
    <property type="entry name" value="Phytol/farnesol_kinase"/>
</dbReference>
<keyword evidence="13" id="KW-1133">Transmembrane helix</keyword>
<dbReference type="EC" id="2.7.1.182" evidence="16"/>
<evidence type="ECO:0000256" key="3">
    <source>
        <dbReference type="ARBA" id="ARBA00010794"/>
    </source>
</evidence>
<evidence type="ECO:0000313" key="21">
    <source>
        <dbReference type="Proteomes" id="UP000005408"/>
    </source>
</evidence>
<evidence type="ECO:0000256" key="7">
    <source>
        <dbReference type="ARBA" id="ARBA00022692"/>
    </source>
</evidence>
<evidence type="ECO:0000256" key="10">
    <source>
        <dbReference type="ARBA" id="ARBA00022777"/>
    </source>
</evidence>
<keyword evidence="21" id="KW-1185">Reference proteome</keyword>
<evidence type="ECO:0000256" key="15">
    <source>
        <dbReference type="ARBA" id="ARBA00024015"/>
    </source>
</evidence>
<evidence type="ECO:0000256" key="14">
    <source>
        <dbReference type="ARBA" id="ARBA00023136"/>
    </source>
</evidence>
<dbReference type="Pfam" id="PF01753">
    <property type="entry name" value="zf-MYND"/>
    <property type="match status" value="7"/>
</dbReference>
<dbReference type="Gene3D" id="6.10.140.2220">
    <property type="match status" value="8"/>
</dbReference>
<feature type="domain" description="MYND-type" evidence="19">
    <location>
        <begin position="66"/>
        <end position="105"/>
    </location>
</feature>
<feature type="domain" description="MYND-type" evidence="19">
    <location>
        <begin position="522"/>
        <end position="574"/>
    </location>
</feature>
<evidence type="ECO:0000256" key="8">
    <source>
        <dbReference type="ARBA" id="ARBA00022723"/>
    </source>
</evidence>
<feature type="domain" description="MYND-type" evidence="19">
    <location>
        <begin position="121"/>
        <end position="160"/>
    </location>
</feature>
<dbReference type="GO" id="GO:0008270">
    <property type="term" value="F:zinc ion binding"/>
    <property type="evidence" value="ECO:0007669"/>
    <property type="project" value="UniProtKB-KW"/>
</dbReference>
<evidence type="ECO:0000256" key="18">
    <source>
        <dbReference type="PROSITE-ProRule" id="PRU00134"/>
    </source>
</evidence>
<comment type="similarity">
    <text evidence="3">Belongs to the polyprenol kinase family.</text>
</comment>
<proteinExistence type="inferred from homology"/>
<evidence type="ECO:0000256" key="5">
    <source>
        <dbReference type="ARBA" id="ARBA00022640"/>
    </source>
</evidence>
<accession>A0A8W8L2T4</accession>
<keyword evidence="6" id="KW-0808">Transferase</keyword>
<name>A0A8W8L2T4_MAGGI</name>
<dbReference type="PANTHER" id="PTHR32523:SF8">
    <property type="entry name" value="DOLICHOL KINASE"/>
    <property type="match status" value="1"/>
</dbReference>
<dbReference type="AlphaFoldDB" id="A0A8W8L2T4"/>
<feature type="domain" description="MYND-type" evidence="19">
    <location>
        <begin position="195"/>
        <end position="232"/>
    </location>
</feature>
<keyword evidence="7" id="KW-0812">Transmembrane</keyword>
<evidence type="ECO:0000256" key="16">
    <source>
        <dbReference type="ARBA" id="ARBA00039024"/>
    </source>
</evidence>
<keyword evidence="11" id="KW-0862">Zinc</keyword>
<keyword evidence="12" id="KW-0809">Transit peptide</keyword>
<evidence type="ECO:0000256" key="17">
    <source>
        <dbReference type="ARBA" id="ARBA00048889"/>
    </source>
</evidence>
<comment type="subcellular location">
    <subcellularLocation>
        <location evidence="1">Membrane</location>
        <topology evidence="1">Multi-pass membrane protein</topology>
    </subcellularLocation>
    <subcellularLocation>
        <location evidence="2">Plastid</location>
        <location evidence="2">Chloroplast</location>
    </subcellularLocation>
</comment>
<evidence type="ECO:0000313" key="20">
    <source>
        <dbReference type="EnsemblMetazoa" id="G25652.3:cds"/>
    </source>
</evidence>